<keyword evidence="2" id="KW-1185">Reference proteome</keyword>
<reference evidence="1 2" key="1">
    <citation type="submission" date="2015-09" db="EMBL/GenBank/DDBJ databases">
        <title>Draft Genome Sequence of Bradyrhizobium manausense Strain BR 3351T, a Novel Symbiotic Nitrogen-Fixing Alphaproteobacterium Isolated from Brazilian Amazon Rain Forest.</title>
        <authorList>
            <person name="De Araujo J.L."/>
            <person name="Zilli J.E."/>
        </authorList>
    </citation>
    <scope>NUCLEOTIDE SEQUENCE [LARGE SCALE GENOMIC DNA]</scope>
    <source>
        <strain evidence="1 2">BR3351</strain>
    </source>
</reference>
<dbReference type="OrthoDB" id="7872036at2"/>
<sequence>MGKRLGIHHKNVAKWVEHFAKTGRIEPAGKLDPYAERIAAMTEADPARSTNRLWAEFKEKEGCEVAYSRFSRFLAEIGFSRDPATKLLQRNRPLSDEGG</sequence>
<dbReference type="AlphaFoldDB" id="A0A0R3E467"/>
<proteinExistence type="predicted"/>
<evidence type="ECO:0000313" key="1">
    <source>
        <dbReference type="EMBL" id="KRQ16874.1"/>
    </source>
</evidence>
<comment type="caution">
    <text evidence="1">The sequence shown here is derived from an EMBL/GenBank/DDBJ whole genome shotgun (WGS) entry which is preliminary data.</text>
</comment>
<dbReference type="RefSeq" id="WP_057742389.1">
    <property type="nucleotide sequence ID" value="NZ_LJYG01000021.1"/>
</dbReference>
<evidence type="ECO:0000313" key="2">
    <source>
        <dbReference type="Proteomes" id="UP000051936"/>
    </source>
</evidence>
<accession>A0A0R3E467</accession>
<protein>
    <submittedName>
        <fullName evidence="1">Uncharacterized protein</fullName>
    </submittedName>
</protein>
<organism evidence="1 2">
    <name type="scientific">Bradyrhizobium manausense</name>
    <dbReference type="NCBI Taxonomy" id="989370"/>
    <lineage>
        <taxon>Bacteria</taxon>
        <taxon>Pseudomonadati</taxon>
        <taxon>Pseudomonadota</taxon>
        <taxon>Alphaproteobacteria</taxon>
        <taxon>Hyphomicrobiales</taxon>
        <taxon>Nitrobacteraceae</taxon>
        <taxon>Bradyrhizobium</taxon>
    </lineage>
</organism>
<dbReference type="SUPFAM" id="SSF46689">
    <property type="entry name" value="Homeodomain-like"/>
    <property type="match status" value="1"/>
</dbReference>
<dbReference type="EMBL" id="LJYG01000021">
    <property type="protein sequence ID" value="KRQ16874.1"/>
    <property type="molecule type" value="Genomic_DNA"/>
</dbReference>
<dbReference type="InterPro" id="IPR009057">
    <property type="entry name" value="Homeodomain-like_sf"/>
</dbReference>
<gene>
    <name evidence="1" type="ORF">AOQ71_04405</name>
</gene>
<name>A0A0R3E467_9BRAD</name>
<dbReference type="Proteomes" id="UP000051936">
    <property type="component" value="Unassembled WGS sequence"/>
</dbReference>